<comment type="caution">
    <text evidence="1">The sequence shown here is derived from an EMBL/GenBank/DDBJ whole genome shotgun (WGS) entry which is preliminary data.</text>
</comment>
<organism evidence="1 2">
    <name type="scientific">Acaulospora colombiana</name>
    <dbReference type="NCBI Taxonomy" id="27376"/>
    <lineage>
        <taxon>Eukaryota</taxon>
        <taxon>Fungi</taxon>
        <taxon>Fungi incertae sedis</taxon>
        <taxon>Mucoromycota</taxon>
        <taxon>Glomeromycotina</taxon>
        <taxon>Glomeromycetes</taxon>
        <taxon>Diversisporales</taxon>
        <taxon>Acaulosporaceae</taxon>
        <taxon>Acaulospora</taxon>
    </lineage>
</organism>
<keyword evidence="2" id="KW-1185">Reference proteome</keyword>
<evidence type="ECO:0000313" key="2">
    <source>
        <dbReference type="Proteomes" id="UP000789525"/>
    </source>
</evidence>
<protein>
    <submittedName>
        <fullName evidence="1">6667_t:CDS:1</fullName>
    </submittedName>
</protein>
<dbReference type="Proteomes" id="UP000789525">
    <property type="component" value="Unassembled WGS sequence"/>
</dbReference>
<proteinExistence type="predicted"/>
<dbReference type="EMBL" id="CAJVPT010008947">
    <property type="protein sequence ID" value="CAG8557052.1"/>
    <property type="molecule type" value="Genomic_DNA"/>
</dbReference>
<gene>
    <name evidence="1" type="ORF">ACOLOM_LOCUS5083</name>
</gene>
<sequence length="405" mass="43547">MLFTGLMITNSGPMVLEYNVRFGDPEAEVTLPLLSDDTDLAEIMLACVDRRLDSVQIKTKPGYAAVVVIASDGYPRSYLKGKEISIAAVPSGGFGGLFDLKEAGFEDPILISTTDGVGTKLKIAQAVNIHDTIGVDLVAMNVNDLVVQGAEPLFFLDYYACGKLNVDVAIKVVEGIANGCIESNCGLIGGETSEMPGVYSEGEYDLAGFAVGAVERGKVLPRISDINVGDVLIGIASSGLHSNGFSLVRKVIAKLSIGYESLCPWNSNITLGESLLTPTKIYVKQLMPVVKKGLIKAMAHITGGGFVDNMPRVLPEHLGVIIDPKLWEMPQVFKWLAENGNIPLEELFRTFNCGIGMVLIVSLENENNVMNLLRKYDDVYKIGRVVTKESNNGSQVIIDGITGIC</sequence>
<reference evidence="1" key="1">
    <citation type="submission" date="2021-06" db="EMBL/GenBank/DDBJ databases">
        <authorList>
            <person name="Kallberg Y."/>
            <person name="Tangrot J."/>
            <person name="Rosling A."/>
        </authorList>
    </citation>
    <scope>NUCLEOTIDE SEQUENCE</scope>
    <source>
        <strain evidence="1">CL356</strain>
    </source>
</reference>
<name>A0ACA9LZV4_9GLOM</name>
<evidence type="ECO:0000313" key="1">
    <source>
        <dbReference type="EMBL" id="CAG8557052.1"/>
    </source>
</evidence>
<accession>A0ACA9LZV4</accession>